<dbReference type="InterPro" id="IPR001297">
    <property type="entry name" value="PBS_linker_dom"/>
</dbReference>
<dbReference type="SMART" id="SM01094">
    <property type="entry name" value="CpcD"/>
    <property type="match status" value="1"/>
</dbReference>
<dbReference type="GO" id="GO:0015979">
    <property type="term" value="P:photosynthesis"/>
    <property type="evidence" value="ECO:0007669"/>
    <property type="project" value="UniProtKB-KW"/>
</dbReference>
<dbReference type="Pfam" id="PF00427">
    <property type="entry name" value="PBS_linker_poly"/>
    <property type="match status" value="1"/>
</dbReference>
<dbReference type="GO" id="GO:0031676">
    <property type="term" value="C:plasma membrane-derived thylakoid membrane"/>
    <property type="evidence" value="ECO:0007669"/>
    <property type="project" value="UniProtKB-SubCell"/>
</dbReference>
<comment type="subcellular location">
    <subcellularLocation>
        <location evidence="1">Cellular thylakoid membrane</location>
        <topology evidence="1">Peripheral membrane protein</topology>
        <orientation evidence="1">Cytoplasmic side</orientation>
    </subcellularLocation>
</comment>
<evidence type="ECO:0000256" key="4">
    <source>
        <dbReference type="ARBA" id="ARBA00022738"/>
    </source>
</evidence>
<evidence type="ECO:0000259" key="8">
    <source>
        <dbReference type="PROSITE" id="PS51441"/>
    </source>
</evidence>
<dbReference type="AlphaFoldDB" id="A0A977L0J5"/>
<gene>
    <name evidence="10" type="ORF">KA717_11390</name>
</gene>
<evidence type="ECO:0000256" key="3">
    <source>
        <dbReference type="ARBA" id="ARBA00022549"/>
    </source>
</evidence>
<dbReference type="PANTHER" id="PTHR34011">
    <property type="entry name" value="PHYCOBILISOME 32.1 KDA LINKER POLYPEPTIDE, PHYCOCYANIN-ASSOCIATED, ROD 2-RELATED"/>
    <property type="match status" value="1"/>
</dbReference>
<reference evidence="10" key="1">
    <citation type="submission" date="2021-04" db="EMBL/GenBank/DDBJ databases">
        <title>Genome sequence of Woronichinia naegeliana from Washington state freshwater lake bloom.</title>
        <authorList>
            <person name="Dreher T.W."/>
        </authorList>
    </citation>
    <scope>NUCLEOTIDE SEQUENCE</scope>
    <source>
        <strain evidence="10">WA131</strain>
    </source>
</reference>
<dbReference type="GO" id="GO:0030089">
    <property type="term" value="C:phycobilisome"/>
    <property type="evidence" value="ECO:0007669"/>
    <property type="project" value="UniProtKB-UniRule"/>
</dbReference>
<evidence type="ECO:0000259" key="9">
    <source>
        <dbReference type="PROSITE" id="PS51445"/>
    </source>
</evidence>
<dbReference type="InterPro" id="IPR016470">
    <property type="entry name" value="Phycobilisome"/>
</dbReference>
<keyword evidence="4 7" id="KW-0605">Phycobilisome</keyword>
<feature type="domain" description="CpcD-like" evidence="8">
    <location>
        <begin position="216"/>
        <end position="269"/>
    </location>
</feature>
<evidence type="ECO:0000256" key="6">
    <source>
        <dbReference type="ARBA" id="ARBA00023136"/>
    </source>
</evidence>
<evidence type="ECO:0000313" key="10">
    <source>
        <dbReference type="EMBL" id="UXE63202.1"/>
    </source>
</evidence>
<evidence type="ECO:0000256" key="7">
    <source>
        <dbReference type="PROSITE-ProRule" id="PRU00775"/>
    </source>
</evidence>
<dbReference type="PROSITE" id="PS51445">
    <property type="entry name" value="PBS_LINKER"/>
    <property type="match status" value="1"/>
</dbReference>
<organism evidence="10">
    <name type="scientific">Woronichinia naegeliana WA131</name>
    <dbReference type="NCBI Taxonomy" id="2824559"/>
    <lineage>
        <taxon>Bacteria</taxon>
        <taxon>Bacillati</taxon>
        <taxon>Cyanobacteriota</taxon>
        <taxon>Cyanophyceae</taxon>
        <taxon>Synechococcales</taxon>
        <taxon>Coelosphaeriaceae</taxon>
        <taxon>Woronichinia</taxon>
    </lineage>
</organism>
<keyword evidence="5" id="KW-0793">Thylakoid</keyword>
<proteinExistence type="inferred from homology"/>
<dbReference type="InterPro" id="IPR008213">
    <property type="entry name" value="CpcD-like_dom"/>
</dbReference>
<evidence type="ECO:0000256" key="1">
    <source>
        <dbReference type="ARBA" id="ARBA00004445"/>
    </source>
</evidence>
<dbReference type="Pfam" id="PF01383">
    <property type="entry name" value="CpcD"/>
    <property type="match status" value="1"/>
</dbReference>
<keyword evidence="2" id="KW-0602">Photosynthesis</keyword>
<protein>
    <submittedName>
        <fullName evidence="10">Phycobilisome linker polypeptide</fullName>
    </submittedName>
</protein>
<keyword evidence="3" id="KW-0042">Antenna complex</keyword>
<evidence type="ECO:0000256" key="2">
    <source>
        <dbReference type="ARBA" id="ARBA00022531"/>
    </source>
</evidence>
<evidence type="ECO:0000256" key="5">
    <source>
        <dbReference type="ARBA" id="ARBA00023078"/>
    </source>
</evidence>
<dbReference type="PANTHER" id="PTHR34011:SF6">
    <property type="entry name" value="PHYCOBILIPROTEIN APCE"/>
    <property type="match status" value="1"/>
</dbReference>
<dbReference type="EMBL" id="CP073041">
    <property type="protein sequence ID" value="UXE63202.1"/>
    <property type="molecule type" value="Genomic_DNA"/>
</dbReference>
<dbReference type="PIRSF" id="PIRSF005898">
    <property type="entry name" value="Phycobilisome_CpeC/CpcI"/>
    <property type="match status" value="1"/>
</dbReference>
<dbReference type="Gene3D" id="1.10.3130.20">
    <property type="entry name" value="Phycobilisome linker domain"/>
    <property type="match status" value="1"/>
</dbReference>
<comment type="similarity">
    <text evidence="7">Belongs to the phycobilisome linker protein family.</text>
</comment>
<dbReference type="InterPro" id="IPR038255">
    <property type="entry name" value="PBS_linker_sf"/>
</dbReference>
<name>A0A977L0J5_9CYAN</name>
<accession>A0A977L0J5</accession>
<keyword evidence="6" id="KW-0472">Membrane</keyword>
<sequence length="269" mass="30330">MGITVAASRLGVEPYSNTNPIELRPDFSQDDANAVIRAVYRQVLGNDYVMESERLKGAESLLRNGSISVRDFVRSVAQSELYKGKFFYNNFQTRVIELNYKHLLGRAPYDESEVIFHLDLYENEGFDAEIDSYIDSVEYQENFGENIVPYYRFNNQVGDRTVGFTRIFGLYRGYATSDRAHGKAKLTRELAQNSVSPIYIGSTGESLHGTSAGSRNQFYRLRVIQGAAPGRTTRVRRSSAEVIVSYEQLSNQLQQINRQGGTVTSITLA</sequence>
<dbReference type="Proteomes" id="UP001065613">
    <property type="component" value="Chromosome"/>
</dbReference>
<dbReference type="KEGG" id="wna:KA717_11390"/>
<feature type="domain" description="PBS-linker" evidence="9">
    <location>
        <begin position="1"/>
        <end position="179"/>
    </location>
</feature>
<dbReference type="PROSITE" id="PS51441">
    <property type="entry name" value="CPCD_LIKE"/>
    <property type="match status" value="1"/>
</dbReference>